<organism evidence="2 3">
    <name type="scientific">Roseivivax jejudonensis</name>
    <dbReference type="NCBI Taxonomy" id="1529041"/>
    <lineage>
        <taxon>Bacteria</taxon>
        <taxon>Pseudomonadati</taxon>
        <taxon>Pseudomonadota</taxon>
        <taxon>Alphaproteobacteria</taxon>
        <taxon>Rhodobacterales</taxon>
        <taxon>Roseobacteraceae</taxon>
        <taxon>Roseivivax</taxon>
    </lineage>
</organism>
<keyword evidence="3" id="KW-1185">Reference proteome</keyword>
<name>A0A1X6YKR0_9RHOB</name>
<dbReference type="PANTHER" id="PTHR22617">
    <property type="entry name" value="CHEMOTAXIS SENSOR HISTIDINE KINASE-RELATED"/>
    <property type="match status" value="1"/>
</dbReference>
<sequence>MQAEETVVTFEIGKARFALPVSPVVEILDARNISPLPRTPKHLLGLIDRRGCSVPVVDLRRLLGQADAEDTDRTRIIVLRIDRPEQQRQNVGLRVDHVTEVTQLDDAGSAPLTEAELLRWHERMVAGIGRRGDAFVTVLDVEGLFAGEFAHFAAAGQTC</sequence>
<feature type="domain" description="CheW-like" evidence="1">
    <location>
        <begin position="4"/>
        <end position="150"/>
    </location>
</feature>
<dbReference type="InterPro" id="IPR002545">
    <property type="entry name" value="CheW-lke_dom"/>
</dbReference>
<accession>A0A1X6YKR0</accession>
<dbReference type="AlphaFoldDB" id="A0A1X6YKR0"/>
<evidence type="ECO:0000313" key="3">
    <source>
        <dbReference type="Proteomes" id="UP000193570"/>
    </source>
</evidence>
<dbReference type="PANTHER" id="PTHR22617:SF23">
    <property type="entry name" value="CHEMOTAXIS PROTEIN CHEW"/>
    <property type="match status" value="1"/>
</dbReference>
<evidence type="ECO:0000259" key="1">
    <source>
        <dbReference type="PROSITE" id="PS50851"/>
    </source>
</evidence>
<dbReference type="EMBL" id="FWFK01000001">
    <property type="protein sequence ID" value="SLN23488.1"/>
    <property type="molecule type" value="Genomic_DNA"/>
</dbReference>
<reference evidence="2 3" key="1">
    <citation type="submission" date="2017-03" db="EMBL/GenBank/DDBJ databases">
        <authorList>
            <person name="Afonso C.L."/>
            <person name="Miller P.J."/>
            <person name="Scott M.A."/>
            <person name="Spackman E."/>
            <person name="Goraichik I."/>
            <person name="Dimitrov K.M."/>
            <person name="Suarez D.L."/>
            <person name="Swayne D.E."/>
        </authorList>
    </citation>
    <scope>NUCLEOTIDE SEQUENCE [LARGE SCALE GENOMIC DNA]</scope>
    <source>
        <strain evidence="2 3">CECT 8625</strain>
    </source>
</reference>
<evidence type="ECO:0000313" key="2">
    <source>
        <dbReference type="EMBL" id="SLN23488.1"/>
    </source>
</evidence>
<dbReference type="SMART" id="SM00260">
    <property type="entry name" value="CheW"/>
    <property type="match status" value="1"/>
</dbReference>
<dbReference type="SUPFAM" id="SSF50341">
    <property type="entry name" value="CheW-like"/>
    <property type="match status" value="1"/>
</dbReference>
<dbReference type="Proteomes" id="UP000193570">
    <property type="component" value="Unassembled WGS sequence"/>
</dbReference>
<dbReference type="GO" id="GO:0007165">
    <property type="term" value="P:signal transduction"/>
    <property type="evidence" value="ECO:0007669"/>
    <property type="project" value="InterPro"/>
</dbReference>
<dbReference type="InterPro" id="IPR039315">
    <property type="entry name" value="CheW"/>
</dbReference>
<dbReference type="InterPro" id="IPR036061">
    <property type="entry name" value="CheW-like_dom_sf"/>
</dbReference>
<dbReference type="Gene3D" id="2.30.30.40">
    <property type="entry name" value="SH3 Domains"/>
    <property type="match status" value="1"/>
</dbReference>
<dbReference type="GO" id="GO:0006935">
    <property type="term" value="P:chemotaxis"/>
    <property type="evidence" value="ECO:0007669"/>
    <property type="project" value="InterPro"/>
</dbReference>
<dbReference type="Gene3D" id="2.40.50.180">
    <property type="entry name" value="CheA-289, Domain 4"/>
    <property type="match status" value="1"/>
</dbReference>
<protein>
    <submittedName>
        <fullName evidence="2">Chemotaxis protein CheW</fullName>
    </submittedName>
</protein>
<dbReference type="Pfam" id="PF01584">
    <property type="entry name" value="CheW"/>
    <property type="match status" value="1"/>
</dbReference>
<dbReference type="OrthoDB" id="3291462at2"/>
<gene>
    <name evidence="2" type="primary">cheW_2</name>
    <name evidence="2" type="ORF">ROJ8625_00946</name>
</gene>
<proteinExistence type="predicted"/>
<dbReference type="GO" id="GO:0005829">
    <property type="term" value="C:cytosol"/>
    <property type="evidence" value="ECO:0007669"/>
    <property type="project" value="TreeGrafter"/>
</dbReference>
<dbReference type="RefSeq" id="WP_085790647.1">
    <property type="nucleotide sequence ID" value="NZ_FWFK01000001.1"/>
</dbReference>
<dbReference type="PROSITE" id="PS50851">
    <property type="entry name" value="CHEW"/>
    <property type="match status" value="1"/>
</dbReference>